<name>A0A3A3G632_9BURK</name>
<evidence type="ECO:0000313" key="1">
    <source>
        <dbReference type="EMBL" id="RJG03908.1"/>
    </source>
</evidence>
<evidence type="ECO:0008006" key="3">
    <source>
        <dbReference type="Google" id="ProtNLM"/>
    </source>
</evidence>
<evidence type="ECO:0000313" key="2">
    <source>
        <dbReference type="Proteomes" id="UP000266327"/>
    </source>
</evidence>
<protein>
    <recommendedName>
        <fullName evidence="3">Peptidase S1 domain-containing protein</fullName>
    </recommendedName>
</protein>
<dbReference type="InterPro" id="IPR043504">
    <property type="entry name" value="Peptidase_S1_PA_chymotrypsin"/>
</dbReference>
<dbReference type="AlphaFoldDB" id="A0A3A3G632"/>
<dbReference type="SUPFAM" id="SSF50494">
    <property type="entry name" value="Trypsin-like serine proteases"/>
    <property type="match status" value="1"/>
</dbReference>
<dbReference type="OrthoDB" id="8332068at2"/>
<dbReference type="RefSeq" id="WP_119787392.1">
    <property type="nucleotide sequence ID" value="NZ_QYUQ01000002.1"/>
</dbReference>
<dbReference type="PROSITE" id="PS51257">
    <property type="entry name" value="PROKAR_LIPOPROTEIN"/>
    <property type="match status" value="1"/>
</dbReference>
<gene>
    <name evidence="1" type="ORF">D3878_21845</name>
</gene>
<sequence length="631" mass="68222">MLKHPHSVLRTSFLLTSLVVILTTGCGKFEVKDPPADQILSIRNSGQSALSTTPDAPPLPLPVVPKSEIEKYFQKPTPPAPKTISPKKMSSKKIGPLGLGFAELADPNVDPYTSFSKLRYLITNQPYQCSAEFVGGSGDVLMTAAHCVFSNDLHVWHSSFNTYLQFDQGTYTKQFDWECVAIYSGWAQGQWPLDYAFLKLRGSSPKALGLGGSYPTQWRSVGYPSNYYGGQRLTHIDGTNGGNGGGVIPMAQNSFGKGSSGGAWLNGSIAIGLNSFTVKDMPNTMWGPAFDHQTTRLYEYVLNGCNGDQRGSSTESRSERIAKYPRDQVVIESDSAKVTYGPQITQKEGSLCSCNGGRDVFMKNDMDFPYLVEYLENQFSVSGGGGKTERKTIQLAPQKTTFLGCTQGEIGKQSCEQARTFSIESMRRIQITEDQLGIRTLQSISPQYCAEKCTSTSSLGYCFKIGTSGQALLKQLAGFLSHTINKQPMDGVVATVNELVTELGGDPDKVGNPCNRSAFYRFGDLISNEGVDCRVTSSALSNSPDALRISLVSPTQTFASPAAPLTKDASRKATANLALFKTRSNAPVLEYYGPPTSDTLNSLYGGVVVAVERNQGQLIVTTENGCAAGDE</sequence>
<dbReference type="EMBL" id="QYUQ01000002">
    <property type="protein sequence ID" value="RJG03908.1"/>
    <property type="molecule type" value="Genomic_DNA"/>
</dbReference>
<accession>A0A3A3G632</accession>
<comment type="caution">
    <text evidence="1">The sequence shown here is derived from an EMBL/GenBank/DDBJ whole genome shotgun (WGS) entry which is preliminary data.</text>
</comment>
<dbReference type="Gene3D" id="2.40.10.10">
    <property type="entry name" value="Trypsin-like serine proteases"/>
    <property type="match status" value="2"/>
</dbReference>
<dbReference type="Proteomes" id="UP000266327">
    <property type="component" value="Unassembled WGS sequence"/>
</dbReference>
<keyword evidence="2" id="KW-1185">Reference proteome</keyword>
<organism evidence="1 2">
    <name type="scientific">Noviherbaspirillum sedimenti</name>
    <dbReference type="NCBI Taxonomy" id="2320865"/>
    <lineage>
        <taxon>Bacteria</taxon>
        <taxon>Pseudomonadati</taxon>
        <taxon>Pseudomonadota</taxon>
        <taxon>Betaproteobacteria</taxon>
        <taxon>Burkholderiales</taxon>
        <taxon>Oxalobacteraceae</taxon>
        <taxon>Noviherbaspirillum</taxon>
    </lineage>
</organism>
<reference evidence="2" key="1">
    <citation type="submission" date="2018-09" db="EMBL/GenBank/DDBJ databases">
        <authorList>
            <person name="Zhu H."/>
        </authorList>
    </citation>
    <scope>NUCLEOTIDE SEQUENCE [LARGE SCALE GENOMIC DNA]</scope>
    <source>
        <strain evidence="2">K1S02-23</strain>
    </source>
</reference>
<dbReference type="InterPro" id="IPR009003">
    <property type="entry name" value="Peptidase_S1_PA"/>
</dbReference>
<proteinExistence type="predicted"/>